<organism evidence="1 2">
    <name type="scientific">Pseudomonas hunanensis</name>
    <dbReference type="NCBI Taxonomy" id="1247546"/>
    <lineage>
        <taxon>Bacteria</taxon>
        <taxon>Pseudomonadati</taxon>
        <taxon>Pseudomonadota</taxon>
        <taxon>Gammaproteobacteria</taxon>
        <taxon>Pseudomonadales</taxon>
        <taxon>Pseudomonadaceae</taxon>
        <taxon>Pseudomonas</taxon>
    </lineage>
</organism>
<reference evidence="1 2" key="1">
    <citation type="submission" date="2018-06" db="EMBL/GenBank/DDBJ databases">
        <title>Bacteria isolated from soil of Wuhan.</title>
        <authorList>
            <person name="Xiang W."/>
            <person name="Huang C."/>
        </authorList>
    </citation>
    <scope>NUCLEOTIDE SEQUENCE [LARGE SCALE GENOMIC DNA]</scope>
    <source>
        <strain evidence="2">xwS4</strain>
    </source>
</reference>
<dbReference type="Proteomes" id="UP000704738">
    <property type="component" value="Unassembled WGS sequence"/>
</dbReference>
<name>A0ABD6MZT2_9PSED</name>
<sequence>MGAGKPANTGVAGAIHRVAGFAGMPAPTGGGGTFKIVFVSATGN</sequence>
<protein>
    <submittedName>
        <fullName evidence="1">Diguanylate cyclase</fullName>
    </submittedName>
</protein>
<evidence type="ECO:0000313" key="2">
    <source>
        <dbReference type="Proteomes" id="UP000704738"/>
    </source>
</evidence>
<gene>
    <name evidence="1" type="ORF">DM819_11640</name>
</gene>
<comment type="caution">
    <text evidence="1">The sequence shown here is derived from an EMBL/GenBank/DDBJ whole genome shotgun (WGS) entry which is preliminary data.</text>
</comment>
<dbReference type="AlphaFoldDB" id="A0ABD6MZT2"/>
<dbReference type="EMBL" id="QJRE01000103">
    <property type="protein sequence ID" value="NWL46478.1"/>
    <property type="molecule type" value="Genomic_DNA"/>
</dbReference>
<proteinExistence type="predicted"/>
<accession>A0ABD6MZT2</accession>
<evidence type="ECO:0000313" key="1">
    <source>
        <dbReference type="EMBL" id="NWL46478.1"/>
    </source>
</evidence>